<dbReference type="EMBL" id="LR797337">
    <property type="protein sequence ID" value="CAB4204185.1"/>
    <property type="molecule type" value="Genomic_DNA"/>
</dbReference>
<reference evidence="1" key="1">
    <citation type="submission" date="2020-05" db="EMBL/GenBank/DDBJ databases">
        <authorList>
            <person name="Chiriac C."/>
            <person name="Salcher M."/>
            <person name="Ghai R."/>
            <person name="Kavagutti S V."/>
        </authorList>
    </citation>
    <scope>NUCLEOTIDE SEQUENCE</scope>
</reference>
<gene>
    <name evidence="1" type="ORF">UFOVP1387_49</name>
</gene>
<accession>A0A6J5S6U5</accession>
<organism evidence="1">
    <name type="scientific">uncultured Caudovirales phage</name>
    <dbReference type="NCBI Taxonomy" id="2100421"/>
    <lineage>
        <taxon>Viruses</taxon>
        <taxon>Duplodnaviria</taxon>
        <taxon>Heunggongvirae</taxon>
        <taxon>Uroviricota</taxon>
        <taxon>Caudoviricetes</taxon>
        <taxon>Peduoviridae</taxon>
        <taxon>Maltschvirus</taxon>
        <taxon>Maltschvirus maltsch</taxon>
    </lineage>
</organism>
<protein>
    <submittedName>
        <fullName evidence="1">Uncharacterized protein</fullName>
    </submittedName>
</protein>
<evidence type="ECO:0000313" key="1">
    <source>
        <dbReference type="EMBL" id="CAB4204185.1"/>
    </source>
</evidence>
<sequence length="70" mass="7743">MSTTTRLSAGIYQVTGTDYAVMNDSHKCWWVAKIVDGIDSLDPADRFFIGGTRTDAINYAHELQMMAGAR</sequence>
<proteinExistence type="predicted"/>
<name>A0A6J5S6U5_9CAUD</name>